<keyword evidence="4" id="KW-0238">DNA-binding</keyword>
<evidence type="ECO:0000256" key="1">
    <source>
        <dbReference type="ARBA" id="ARBA00008720"/>
    </source>
</evidence>
<dbReference type="EMBL" id="JACOQK010000001">
    <property type="protein sequence ID" value="MBC5786556.1"/>
    <property type="molecule type" value="Genomic_DNA"/>
</dbReference>
<evidence type="ECO:0000313" key="4">
    <source>
        <dbReference type="EMBL" id="MBC5786556.1"/>
    </source>
</evidence>
<sequence>MSKNLHVSVLLDYYGNLLTEKQRDLAELYYNDDLSLGEIAEITNITRQGVHDSIKRTEAVLLEYEEKIGLQQKTDDIIGLLEKVNKRIQRLQDTCQKTNGSSLIMDELVKLEKLVTNCLKDYE</sequence>
<dbReference type="RefSeq" id="WP_186995853.1">
    <property type="nucleotide sequence ID" value="NZ_JACOQK010000001.1"/>
</dbReference>
<dbReference type="Gene3D" id="1.10.10.10">
    <property type="entry name" value="Winged helix-like DNA-binding domain superfamily/Winged helix DNA-binding domain"/>
    <property type="match status" value="1"/>
</dbReference>
<dbReference type="PANTHER" id="PTHR40083:SF1">
    <property type="entry name" value="UPF0122 PROTEIN YLXM"/>
    <property type="match status" value="1"/>
</dbReference>
<keyword evidence="5" id="KW-1185">Reference proteome</keyword>
<gene>
    <name evidence="4" type="ORF">H8Z77_00755</name>
</gene>
<evidence type="ECO:0000256" key="3">
    <source>
        <dbReference type="HAMAP-Rule" id="MF_00245"/>
    </source>
</evidence>
<dbReference type="PANTHER" id="PTHR40083">
    <property type="entry name" value="UPF0122 PROTEIN CBO2450/CLC_2298"/>
    <property type="match status" value="1"/>
</dbReference>
<evidence type="ECO:0000256" key="2">
    <source>
        <dbReference type="ARBA" id="ARBA00024764"/>
    </source>
</evidence>
<dbReference type="InterPro" id="IPR036388">
    <property type="entry name" value="WH-like_DNA-bd_sf"/>
</dbReference>
<dbReference type="NCBIfam" id="NF001072">
    <property type="entry name" value="PRK00118.2-2"/>
    <property type="match status" value="1"/>
</dbReference>
<comment type="similarity">
    <text evidence="1 3">Belongs to the UPF0122 family.</text>
</comment>
<protein>
    <recommendedName>
        <fullName evidence="3">UPF0122 protein H8Z77_00755</fullName>
    </recommendedName>
</protein>
<accession>A0ABR7IN48</accession>
<evidence type="ECO:0000313" key="5">
    <source>
        <dbReference type="Proteomes" id="UP000649151"/>
    </source>
</evidence>
<dbReference type="NCBIfam" id="NF045758">
    <property type="entry name" value="YlxM"/>
    <property type="match status" value="1"/>
</dbReference>
<dbReference type="Proteomes" id="UP000649151">
    <property type="component" value="Unassembled WGS sequence"/>
</dbReference>
<dbReference type="Pfam" id="PF04297">
    <property type="entry name" value="UPF0122"/>
    <property type="match status" value="1"/>
</dbReference>
<comment type="function">
    <text evidence="2 3">Might take part in the signal recognition particle (SRP) pathway. This is inferred from the conservation of its genetic proximity to ftsY/ffh. May be a regulatory protein.</text>
</comment>
<organism evidence="4 5">
    <name type="scientific">Clostridium facile</name>
    <dbReference type="NCBI Taxonomy" id="2763035"/>
    <lineage>
        <taxon>Bacteria</taxon>
        <taxon>Bacillati</taxon>
        <taxon>Bacillota</taxon>
        <taxon>Clostridia</taxon>
        <taxon>Eubacteriales</taxon>
        <taxon>Clostridiaceae</taxon>
        <taxon>Clostridium</taxon>
    </lineage>
</organism>
<proteinExistence type="inferred from homology"/>
<dbReference type="InterPro" id="IPR013324">
    <property type="entry name" value="RNA_pol_sigma_r3/r4-like"/>
</dbReference>
<name>A0ABR7IN48_9CLOT</name>
<comment type="caution">
    <text evidence="4">The sequence shown here is derived from an EMBL/GenBank/DDBJ whole genome shotgun (WGS) entry which is preliminary data.</text>
</comment>
<dbReference type="SUPFAM" id="SSF88659">
    <property type="entry name" value="Sigma3 and sigma4 domains of RNA polymerase sigma factors"/>
    <property type="match status" value="1"/>
</dbReference>
<reference evidence="4 5" key="1">
    <citation type="submission" date="2020-08" db="EMBL/GenBank/DDBJ databases">
        <title>Genome public.</title>
        <authorList>
            <person name="Liu C."/>
            <person name="Sun Q."/>
        </authorList>
    </citation>
    <scope>NUCLEOTIDE SEQUENCE [LARGE SCALE GENOMIC DNA]</scope>
    <source>
        <strain evidence="4 5">NSJ-27</strain>
    </source>
</reference>
<dbReference type="HAMAP" id="MF_00245">
    <property type="entry name" value="UPF0122"/>
    <property type="match status" value="1"/>
</dbReference>
<dbReference type="GO" id="GO:0003677">
    <property type="term" value="F:DNA binding"/>
    <property type="evidence" value="ECO:0007669"/>
    <property type="project" value="UniProtKB-KW"/>
</dbReference>
<dbReference type="InterPro" id="IPR054831">
    <property type="entry name" value="UPF0122_fam_protein"/>
</dbReference>
<dbReference type="InterPro" id="IPR007394">
    <property type="entry name" value="UPF0122"/>
</dbReference>